<dbReference type="InterPro" id="IPR000873">
    <property type="entry name" value="AMP-dep_synth/lig_dom"/>
</dbReference>
<name>A0A9P3LTX1_9FUNG</name>
<dbReference type="GO" id="GO:0005783">
    <property type="term" value="C:endoplasmic reticulum"/>
    <property type="evidence" value="ECO:0007669"/>
    <property type="project" value="TreeGrafter"/>
</dbReference>
<keyword evidence="10" id="KW-1185">Reference proteome</keyword>
<evidence type="ECO:0000256" key="1">
    <source>
        <dbReference type="ARBA" id="ARBA00006432"/>
    </source>
</evidence>
<proteinExistence type="inferred from homology"/>
<protein>
    <recommendedName>
        <fullName evidence="6 7">Long-chain-fatty-acid--CoA ligase</fullName>
        <ecNumber evidence="6 7">6.2.1.3</ecNumber>
    </recommendedName>
</protein>
<comment type="caution">
    <text evidence="9">The sequence shown here is derived from an EMBL/GenBank/DDBJ whole genome shotgun (WGS) entry which is preliminary data.</text>
</comment>
<dbReference type="PANTHER" id="PTHR43272:SF33">
    <property type="entry name" value="AMP-BINDING DOMAIN-CONTAINING PROTEIN-RELATED"/>
    <property type="match status" value="1"/>
</dbReference>
<gene>
    <name evidence="9" type="ORF">EMPS_02678</name>
</gene>
<dbReference type="GO" id="GO:0016020">
    <property type="term" value="C:membrane"/>
    <property type="evidence" value="ECO:0007669"/>
    <property type="project" value="TreeGrafter"/>
</dbReference>
<evidence type="ECO:0000313" key="9">
    <source>
        <dbReference type="EMBL" id="GJJ70329.1"/>
    </source>
</evidence>
<dbReference type="InterPro" id="IPR042099">
    <property type="entry name" value="ANL_N_sf"/>
</dbReference>
<dbReference type="SUPFAM" id="SSF56801">
    <property type="entry name" value="Acetyl-CoA synthetase-like"/>
    <property type="match status" value="1"/>
</dbReference>
<dbReference type="Gene3D" id="3.40.50.12780">
    <property type="entry name" value="N-terminal domain of ligase-like"/>
    <property type="match status" value="1"/>
</dbReference>
<evidence type="ECO:0000256" key="2">
    <source>
        <dbReference type="ARBA" id="ARBA00022598"/>
    </source>
</evidence>
<evidence type="ECO:0000256" key="4">
    <source>
        <dbReference type="ARBA" id="ARBA00022832"/>
    </source>
</evidence>
<evidence type="ECO:0000256" key="6">
    <source>
        <dbReference type="ARBA" id="ARBA00026121"/>
    </source>
</evidence>
<evidence type="ECO:0000256" key="7">
    <source>
        <dbReference type="RuleBase" id="RU369030"/>
    </source>
</evidence>
<evidence type="ECO:0000256" key="3">
    <source>
        <dbReference type="ARBA" id="ARBA00022741"/>
    </source>
</evidence>
<dbReference type="EC" id="6.2.1.3" evidence="6 7"/>
<dbReference type="Pfam" id="PF00501">
    <property type="entry name" value="AMP-binding"/>
    <property type="match status" value="1"/>
</dbReference>
<comment type="function">
    <text evidence="7">Catalyzes the conversion of long-chain fatty acids to their active form acyl-CoAs for both synthesis of cellular lipids, and degradation via beta-oxidation.</text>
</comment>
<dbReference type="InterPro" id="IPR045311">
    <property type="entry name" value="LC-FACS_euk"/>
</dbReference>
<organism evidence="9 10">
    <name type="scientific">Entomortierella parvispora</name>
    <dbReference type="NCBI Taxonomy" id="205924"/>
    <lineage>
        <taxon>Eukaryota</taxon>
        <taxon>Fungi</taxon>
        <taxon>Fungi incertae sedis</taxon>
        <taxon>Mucoromycota</taxon>
        <taxon>Mortierellomycotina</taxon>
        <taxon>Mortierellomycetes</taxon>
        <taxon>Mortierellales</taxon>
        <taxon>Mortierellaceae</taxon>
        <taxon>Entomortierella</taxon>
    </lineage>
</organism>
<dbReference type="PANTHER" id="PTHR43272">
    <property type="entry name" value="LONG-CHAIN-FATTY-ACID--COA LIGASE"/>
    <property type="match status" value="1"/>
</dbReference>
<dbReference type="Proteomes" id="UP000827284">
    <property type="component" value="Unassembled WGS sequence"/>
</dbReference>
<sequence length="689" mass="75895">MPTFIKFNLEQQSIELPGTRTAGATGHYRHSAFQDGLIDHIREAPHVKTLYDMFENSVKKYGKKEFLGHRPYNRVTKKHDGYVWQTFEQIHKRVNDFGSGLMHLNQAILGHSQLNRWSLGIWSTNRPEWSISEISCNYNNLVSVPLYDTLGPDAVEYVINHAEIQMVVCSSNHIATLLQNSAKLPSLRAIISMDSLRDDPAMAIPGASSAPALLRAWGAEKGIKVYDFLEMEALGAAHPRKPSPPREEEVASLCYTSGTTGQPKGAQLTHKNFIAAVSTNVESIVLGPNDTMISFLPLAHIMGRYLDSLSMYAGSRIGYFRGDILTLLDDVVELKPTFFPAVPRLLNKIYAKLVAATIEAPGLVGALARKAVAAKMANLEAGKGIHHPLWDRLLFNKVKMALGGNVQVIVTGSAPIAKEVLNFLRIAFGCVVLEGYGSTESMGTAMLTLPEEFIPGHVGAPRCGCDVKLVDVPEMNYTSNDKPFPRGEICLRGPHIFTGYFKDEEKTKEALDSENWLHTGDIGFVDNRGCFTIIDRKKNIFKLAQGEYVAPEKIENVLSARCNLVAQLFVHGESLESTLVAIAIPEPETFVPFATAITGGSTSDVAVLCKDPKVIDAFLKELEKAGKAGSLRGFEFVKKVHLSMDMFSIDNGLLTPTLKVRRPQVKDHFADQIKVMYDDLRACTPAAKL</sequence>
<keyword evidence="3 7" id="KW-0547">Nucleotide-binding</keyword>
<dbReference type="EMBL" id="BQFW01000004">
    <property type="protein sequence ID" value="GJJ70329.1"/>
    <property type="molecule type" value="Genomic_DNA"/>
</dbReference>
<reference evidence="9" key="1">
    <citation type="submission" date="2021-11" db="EMBL/GenBank/DDBJ databases">
        <authorList>
            <person name="Herlambang A."/>
            <person name="Guo Y."/>
            <person name="Takashima Y."/>
            <person name="Nishizawa T."/>
        </authorList>
    </citation>
    <scope>NUCLEOTIDE SEQUENCE</scope>
    <source>
        <strain evidence="9">E1425</strain>
    </source>
</reference>
<comment type="catalytic activity">
    <reaction evidence="7">
        <text>a long-chain fatty acid + ATP + CoA = a long-chain fatty acyl-CoA + AMP + diphosphate</text>
        <dbReference type="Rhea" id="RHEA:15421"/>
        <dbReference type="ChEBI" id="CHEBI:30616"/>
        <dbReference type="ChEBI" id="CHEBI:33019"/>
        <dbReference type="ChEBI" id="CHEBI:57287"/>
        <dbReference type="ChEBI" id="CHEBI:57560"/>
        <dbReference type="ChEBI" id="CHEBI:83139"/>
        <dbReference type="ChEBI" id="CHEBI:456215"/>
        <dbReference type="EC" id="6.2.1.3"/>
    </reaction>
</comment>
<dbReference type="GO" id="GO:0005524">
    <property type="term" value="F:ATP binding"/>
    <property type="evidence" value="ECO:0007669"/>
    <property type="project" value="UniProtKB-KW"/>
</dbReference>
<dbReference type="GO" id="GO:0004467">
    <property type="term" value="F:long-chain fatty acid-CoA ligase activity"/>
    <property type="evidence" value="ECO:0007669"/>
    <property type="project" value="UniProtKB-EC"/>
</dbReference>
<dbReference type="AlphaFoldDB" id="A0A9P3LTX1"/>
<accession>A0A9P3LTX1</accession>
<dbReference type="CDD" id="cd05927">
    <property type="entry name" value="LC-FACS_euk"/>
    <property type="match status" value="1"/>
</dbReference>
<dbReference type="PROSITE" id="PS00455">
    <property type="entry name" value="AMP_BINDING"/>
    <property type="match status" value="1"/>
</dbReference>
<feature type="domain" description="AMP-dependent synthetase/ligase" evidence="8">
    <location>
        <begin position="55"/>
        <end position="501"/>
    </location>
</feature>
<evidence type="ECO:0000313" key="10">
    <source>
        <dbReference type="Proteomes" id="UP000827284"/>
    </source>
</evidence>
<keyword evidence="4 7" id="KW-0276">Fatty acid metabolism</keyword>
<evidence type="ECO:0000256" key="5">
    <source>
        <dbReference type="ARBA" id="ARBA00022840"/>
    </source>
</evidence>
<keyword evidence="7" id="KW-0443">Lipid metabolism</keyword>
<comment type="similarity">
    <text evidence="1 7">Belongs to the ATP-dependent AMP-binding enzyme family.</text>
</comment>
<dbReference type="InterPro" id="IPR020845">
    <property type="entry name" value="AMP-binding_CS"/>
</dbReference>
<keyword evidence="5 7" id="KW-0067">ATP-binding</keyword>
<keyword evidence="2 7" id="KW-0436">Ligase</keyword>
<evidence type="ECO:0000259" key="8">
    <source>
        <dbReference type="Pfam" id="PF00501"/>
    </source>
</evidence>
<reference evidence="9" key="2">
    <citation type="journal article" date="2022" name="Microbiol. Resour. Announc.">
        <title>Whole-Genome Sequence of Entomortierella parvispora E1425, a Mucoromycotan Fungus Associated with Burkholderiaceae-Related Endosymbiotic Bacteria.</title>
        <authorList>
            <person name="Herlambang A."/>
            <person name="Guo Y."/>
            <person name="Takashima Y."/>
            <person name="Narisawa K."/>
            <person name="Ohta H."/>
            <person name="Nishizawa T."/>
        </authorList>
    </citation>
    <scope>NUCLEOTIDE SEQUENCE</scope>
    <source>
        <strain evidence="9">E1425</strain>
    </source>
</reference>
<dbReference type="OrthoDB" id="1700726at2759"/>